<dbReference type="SUPFAM" id="SSF53850">
    <property type="entry name" value="Periplasmic binding protein-like II"/>
    <property type="match status" value="1"/>
</dbReference>
<dbReference type="Pfam" id="PF00126">
    <property type="entry name" value="HTH_1"/>
    <property type="match status" value="1"/>
</dbReference>
<dbReference type="GO" id="GO:0003700">
    <property type="term" value="F:DNA-binding transcription factor activity"/>
    <property type="evidence" value="ECO:0007669"/>
    <property type="project" value="InterPro"/>
</dbReference>
<dbReference type="PANTHER" id="PTHR30126">
    <property type="entry name" value="HTH-TYPE TRANSCRIPTIONAL REGULATOR"/>
    <property type="match status" value="1"/>
</dbReference>
<keyword evidence="3" id="KW-0238">DNA-binding</keyword>
<proteinExistence type="inferred from homology"/>
<evidence type="ECO:0000259" key="5">
    <source>
        <dbReference type="PROSITE" id="PS50931"/>
    </source>
</evidence>
<dbReference type="AlphaFoldDB" id="A0A921KCX0"/>
<comment type="similarity">
    <text evidence="1">Belongs to the LysR transcriptional regulatory family.</text>
</comment>
<dbReference type="PROSITE" id="PS50931">
    <property type="entry name" value="HTH_LYSR"/>
    <property type="match status" value="1"/>
</dbReference>
<evidence type="ECO:0000256" key="2">
    <source>
        <dbReference type="ARBA" id="ARBA00023015"/>
    </source>
</evidence>
<dbReference type="FunFam" id="1.10.10.10:FF:000001">
    <property type="entry name" value="LysR family transcriptional regulator"/>
    <property type="match status" value="1"/>
</dbReference>
<dbReference type="GO" id="GO:0000976">
    <property type="term" value="F:transcription cis-regulatory region binding"/>
    <property type="evidence" value="ECO:0007669"/>
    <property type="project" value="TreeGrafter"/>
</dbReference>
<dbReference type="InterPro" id="IPR005119">
    <property type="entry name" value="LysR_subst-bd"/>
</dbReference>
<dbReference type="InterPro" id="IPR000847">
    <property type="entry name" value="LysR_HTH_N"/>
</dbReference>
<protein>
    <submittedName>
        <fullName evidence="6">LysR family transcriptional regulator</fullName>
    </submittedName>
</protein>
<dbReference type="Gene3D" id="3.40.190.290">
    <property type="match status" value="1"/>
</dbReference>
<dbReference type="Proteomes" id="UP000698173">
    <property type="component" value="Unassembled WGS sequence"/>
</dbReference>
<keyword evidence="4" id="KW-0804">Transcription</keyword>
<dbReference type="InterPro" id="IPR036390">
    <property type="entry name" value="WH_DNA-bd_sf"/>
</dbReference>
<keyword evidence="2" id="KW-0805">Transcription regulation</keyword>
<dbReference type="Pfam" id="PF03466">
    <property type="entry name" value="LysR_substrate"/>
    <property type="match status" value="1"/>
</dbReference>
<evidence type="ECO:0000256" key="3">
    <source>
        <dbReference type="ARBA" id="ARBA00023125"/>
    </source>
</evidence>
<evidence type="ECO:0000256" key="4">
    <source>
        <dbReference type="ARBA" id="ARBA00023163"/>
    </source>
</evidence>
<reference evidence="6" key="1">
    <citation type="journal article" date="2021" name="PeerJ">
        <title>Extensive microbial diversity within the chicken gut microbiome revealed by metagenomics and culture.</title>
        <authorList>
            <person name="Gilroy R."/>
            <person name="Ravi A."/>
            <person name="Getino M."/>
            <person name="Pursley I."/>
            <person name="Horton D.L."/>
            <person name="Alikhan N.F."/>
            <person name="Baker D."/>
            <person name="Gharbi K."/>
            <person name="Hall N."/>
            <person name="Watson M."/>
            <person name="Adriaenssens E.M."/>
            <person name="Foster-Nyarko E."/>
            <person name="Jarju S."/>
            <person name="Secka A."/>
            <person name="Antonio M."/>
            <person name="Oren A."/>
            <person name="Chaudhuri R.R."/>
            <person name="La Ragione R."/>
            <person name="Hildebrand F."/>
            <person name="Pallen M.J."/>
        </authorList>
    </citation>
    <scope>NUCLEOTIDE SEQUENCE</scope>
    <source>
        <strain evidence="6">CHK171-7178</strain>
    </source>
</reference>
<dbReference type="SUPFAM" id="SSF46785">
    <property type="entry name" value="Winged helix' DNA-binding domain"/>
    <property type="match status" value="1"/>
</dbReference>
<comment type="caution">
    <text evidence="6">The sequence shown here is derived from an EMBL/GenBank/DDBJ whole genome shotgun (WGS) entry which is preliminary data.</text>
</comment>
<name>A0A921KCX0_SPOPS</name>
<gene>
    <name evidence="6" type="ORF">K8V56_00365</name>
</gene>
<evidence type="ECO:0000313" key="7">
    <source>
        <dbReference type="Proteomes" id="UP000698173"/>
    </source>
</evidence>
<dbReference type="CDD" id="cd05466">
    <property type="entry name" value="PBP2_LTTR_substrate"/>
    <property type="match status" value="1"/>
</dbReference>
<dbReference type="PANTHER" id="PTHR30126:SF100">
    <property type="entry name" value="LYSR-FAMILY TRANSCRIPTIONAL REGULATOR"/>
    <property type="match status" value="1"/>
</dbReference>
<feature type="domain" description="HTH lysR-type" evidence="5">
    <location>
        <begin position="1"/>
        <end position="58"/>
    </location>
</feature>
<sequence length="291" mass="32488">MEIRHLKSFKTIVELGGFGRAADHLGYAQSSITAHIQAIEDALDSPLFNRLGRKLVLTETGEKFLPHATEILRIYELSTENPSTKDLPAGRVTIGSPESLTVYQLLPIIKEYNRLYPEVEISLKAANGDKLCDYLRSGEIDVAILLENTSSNHSDLIIETLTYEPMTLIKPPLTTSNEQSDHTVLFTQIGCSYRTTFEKYLTENNIPIKSVLEFSSIEAIKQLVMNGIGISLLPTITVSSEVKEGKLSGIHLDNRVITTLLAYHKNKWVSPALRVFINLLKEHSKELPSKV</sequence>
<reference evidence="6" key="2">
    <citation type="submission" date="2021-09" db="EMBL/GenBank/DDBJ databases">
        <authorList>
            <person name="Gilroy R."/>
        </authorList>
    </citation>
    <scope>NUCLEOTIDE SEQUENCE</scope>
    <source>
        <strain evidence="6">CHK171-7178</strain>
    </source>
</reference>
<dbReference type="EMBL" id="DYWT01000006">
    <property type="protein sequence ID" value="HJF30224.1"/>
    <property type="molecule type" value="Genomic_DNA"/>
</dbReference>
<accession>A0A921KCX0</accession>
<evidence type="ECO:0000313" key="6">
    <source>
        <dbReference type="EMBL" id="HJF30224.1"/>
    </source>
</evidence>
<dbReference type="Gene3D" id="1.10.10.10">
    <property type="entry name" value="Winged helix-like DNA-binding domain superfamily/Winged helix DNA-binding domain"/>
    <property type="match status" value="1"/>
</dbReference>
<evidence type="ECO:0000256" key="1">
    <source>
        <dbReference type="ARBA" id="ARBA00009437"/>
    </source>
</evidence>
<organism evidence="6 7">
    <name type="scientific">Sporosarcina psychrophila</name>
    <name type="common">Bacillus psychrophilus</name>
    <dbReference type="NCBI Taxonomy" id="1476"/>
    <lineage>
        <taxon>Bacteria</taxon>
        <taxon>Bacillati</taxon>
        <taxon>Bacillota</taxon>
        <taxon>Bacilli</taxon>
        <taxon>Bacillales</taxon>
        <taxon>Caryophanaceae</taxon>
        <taxon>Sporosarcina</taxon>
    </lineage>
</organism>
<dbReference type="InterPro" id="IPR036388">
    <property type="entry name" value="WH-like_DNA-bd_sf"/>
</dbReference>